<proteinExistence type="predicted"/>
<dbReference type="Proteomes" id="UP000838756">
    <property type="component" value="Unassembled WGS sequence"/>
</dbReference>
<comment type="caution">
    <text evidence="2">The sequence shown here is derived from an EMBL/GenBank/DDBJ whole genome shotgun (WGS) entry which is preliminary data.</text>
</comment>
<dbReference type="EMBL" id="CAKXAJ010006651">
    <property type="protein sequence ID" value="CAH2210134.1"/>
    <property type="molecule type" value="Genomic_DNA"/>
</dbReference>
<name>A0A8S4QFK6_9NEOP</name>
<dbReference type="OrthoDB" id="407509at2759"/>
<keyword evidence="3" id="KW-1185">Reference proteome</keyword>
<protein>
    <submittedName>
        <fullName evidence="2">Jg20463 protein</fullName>
    </submittedName>
</protein>
<organism evidence="2 3">
    <name type="scientific">Pararge aegeria aegeria</name>
    <dbReference type="NCBI Taxonomy" id="348720"/>
    <lineage>
        <taxon>Eukaryota</taxon>
        <taxon>Metazoa</taxon>
        <taxon>Ecdysozoa</taxon>
        <taxon>Arthropoda</taxon>
        <taxon>Hexapoda</taxon>
        <taxon>Insecta</taxon>
        <taxon>Pterygota</taxon>
        <taxon>Neoptera</taxon>
        <taxon>Endopterygota</taxon>
        <taxon>Lepidoptera</taxon>
        <taxon>Glossata</taxon>
        <taxon>Ditrysia</taxon>
        <taxon>Papilionoidea</taxon>
        <taxon>Nymphalidae</taxon>
        <taxon>Satyrinae</taxon>
        <taxon>Satyrini</taxon>
        <taxon>Parargina</taxon>
        <taxon>Pararge</taxon>
    </lineage>
</organism>
<evidence type="ECO:0000256" key="1">
    <source>
        <dbReference type="SAM" id="MobiDB-lite"/>
    </source>
</evidence>
<evidence type="ECO:0000313" key="2">
    <source>
        <dbReference type="EMBL" id="CAH2210134.1"/>
    </source>
</evidence>
<gene>
    <name evidence="2" type="primary">jg20463</name>
    <name evidence="2" type="ORF">PAEG_LOCUS2046</name>
</gene>
<reference evidence="2" key="1">
    <citation type="submission" date="2022-03" db="EMBL/GenBank/DDBJ databases">
        <authorList>
            <person name="Lindestad O."/>
        </authorList>
    </citation>
    <scope>NUCLEOTIDE SEQUENCE</scope>
</reference>
<sequence>MASQRAAVLKWNWAGHVSKGGRAVEPSDSGLATGHTGHRNIGRPPARWMDDIVKAVGKKWMHLTSNRPKKRNFIRLSYHNQLCSVHSYMFS</sequence>
<evidence type="ECO:0000313" key="3">
    <source>
        <dbReference type="Proteomes" id="UP000838756"/>
    </source>
</evidence>
<dbReference type="AlphaFoldDB" id="A0A8S4QFK6"/>
<feature type="region of interest" description="Disordered" evidence="1">
    <location>
        <begin position="20"/>
        <end position="44"/>
    </location>
</feature>
<accession>A0A8S4QFK6</accession>